<reference evidence="3 4" key="1">
    <citation type="submission" date="2010-05" db="EMBL/GenBank/DDBJ databases">
        <title>The Genome Sequence of Thecamonas trahens ATCC 50062.</title>
        <authorList>
            <consortium name="The Broad Institute Genome Sequencing Platform"/>
            <person name="Russ C."/>
            <person name="Cuomo C."/>
            <person name="Shea T."/>
            <person name="Young S.K."/>
            <person name="Zeng Q."/>
            <person name="Koehrsen M."/>
            <person name="Haas B."/>
            <person name="Borodovsky M."/>
            <person name="Guigo R."/>
            <person name="Alvarado L."/>
            <person name="Berlin A."/>
            <person name="Bochicchio J."/>
            <person name="Borenstein D."/>
            <person name="Chapman S."/>
            <person name="Chen Z."/>
            <person name="Freedman E."/>
            <person name="Gellesch M."/>
            <person name="Goldberg J."/>
            <person name="Griggs A."/>
            <person name="Gujja S."/>
            <person name="Heilman E."/>
            <person name="Heiman D."/>
            <person name="Hepburn T."/>
            <person name="Howarth C."/>
            <person name="Jen D."/>
            <person name="Larson L."/>
            <person name="Mehta T."/>
            <person name="Park D."/>
            <person name="Pearson M."/>
            <person name="Roberts A."/>
            <person name="Saif S."/>
            <person name="Shenoy N."/>
            <person name="Sisk P."/>
            <person name="Stolte C."/>
            <person name="Sykes S."/>
            <person name="Thomson T."/>
            <person name="Walk T."/>
            <person name="White J."/>
            <person name="Yandava C."/>
            <person name="Burger G."/>
            <person name="Gray M.W."/>
            <person name="Holland P.W.H."/>
            <person name="King N."/>
            <person name="Lang F.B.F."/>
            <person name="Roger A.J."/>
            <person name="Ruiz-Trillo I."/>
            <person name="Lander E."/>
            <person name="Nusbaum C."/>
        </authorList>
    </citation>
    <scope>NUCLEOTIDE SEQUENCE [LARGE SCALE GENOMIC DNA]</scope>
    <source>
        <strain evidence="3 4">ATCC 50062</strain>
    </source>
</reference>
<feature type="transmembrane region" description="Helical" evidence="1">
    <location>
        <begin position="903"/>
        <end position="921"/>
    </location>
</feature>
<evidence type="ECO:0000256" key="1">
    <source>
        <dbReference type="SAM" id="Phobius"/>
    </source>
</evidence>
<dbReference type="InterPro" id="IPR006626">
    <property type="entry name" value="PbH1"/>
</dbReference>
<dbReference type="RefSeq" id="XP_013757417.1">
    <property type="nucleotide sequence ID" value="XM_013901963.1"/>
</dbReference>
<dbReference type="Pfam" id="PF13229">
    <property type="entry name" value="Beta_helix"/>
    <property type="match status" value="1"/>
</dbReference>
<feature type="transmembrane region" description="Helical" evidence="1">
    <location>
        <begin position="1014"/>
        <end position="1035"/>
    </location>
</feature>
<evidence type="ECO:0000259" key="2">
    <source>
        <dbReference type="Pfam" id="PF13229"/>
    </source>
</evidence>
<feature type="domain" description="Right handed beta helix" evidence="2">
    <location>
        <begin position="541"/>
        <end position="706"/>
    </location>
</feature>
<dbReference type="SUPFAM" id="SSF51126">
    <property type="entry name" value="Pectin lyase-like"/>
    <property type="match status" value="2"/>
</dbReference>
<protein>
    <recommendedName>
        <fullName evidence="2">Right handed beta helix domain-containing protein</fullName>
    </recommendedName>
</protein>
<dbReference type="PANTHER" id="PTHR11319">
    <property type="entry name" value="G PROTEIN-COUPLED RECEPTOR-RELATED"/>
    <property type="match status" value="1"/>
</dbReference>
<keyword evidence="4" id="KW-1185">Reference proteome</keyword>
<dbReference type="InterPro" id="IPR039448">
    <property type="entry name" value="Beta_helix"/>
</dbReference>
<dbReference type="OMA" id="ICFDSAL"/>
<keyword evidence="1" id="KW-1133">Transmembrane helix</keyword>
<dbReference type="GeneID" id="25565458"/>
<feature type="transmembrane region" description="Helical" evidence="1">
    <location>
        <begin position="973"/>
        <end position="993"/>
    </location>
</feature>
<accession>A0A0L0DCH8</accession>
<keyword evidence="1" id="KW-0812">Transmembrane</keyword>
<sequence>MYSFWVLVIVRGQQDGSTVIDCSSSSAAAVVFDLALAGSRSADITFEYLSFVSVAAAVVVDMPPKIVLNIANISVTNGSGYALQVLSGGSVVVNGATTLHTPLLHHTGGVAALSSIALAGLDVRGSGDAQLAPVTVVNPAASLAISNSQFADMVVDSSVVASPQVAASLIDTMIANVTSAGTGGTLISNAALISGCVFADVAMSGSGKAVVSTSSPVATLRVETSSFVRVSIDNISPMQGVIHRGPGGAIEVVDTVVSECHAPALLTYTVASGVVVRDVHFFDNVVSSGLVTGFVSTPSLVLERARLESNAVTGAGATVDVTVAAGGAAVVDGCVFYSNSAGGAGGLALTGTTGSVTLRGGNMFLANAGAGDGGGLAITLPTGTLVSDGLPTVLTGNAALGSGGGLALEVPSVPAQFVVNATENRAGANGGGAYLVAVTSLGGHWTLSKNSAQAAGGGLALTDSGGTSGTFALAASASWTLSSNSAGANGGGLAVLASALSGFDATAPDALLEVTHNTAASSGGGLALMASTGHRLGSTAAVQVTGNTAEVSGGGLYVAGSFGMVVSVGGATVAGNTATTGSGGGMLMASTGGALDVRDAHFTGNRVLSALATTGGGGIFVSGAELNATRTVFAQNTVTGLGSALMLATGVDASLSECSVESNTGAGAAIYLAAATQLVANASVVRSNSATSSQPGGLYIEDTASAWFDPLAAVCGNTGGVCEPNVVCGGSSAKSYGLPNGCGTGGSACRQGVPLGCSATARNAKCASCRNGWSGDDCSTALLCITPVCAAPESAKVPAFCPACELGSGRTPDLTGCMECTNGTFATLPSETCSVCSAQCASCVGLATNCTECVSADQELVAGPDGVTRCEMRSGSAGAGAGRVAFWDDAFGTGAVWARPSSLALELLVAVGVVALVLSAWSRKREARKYATDPMKWRALPFPLMVLAEHPLASLVVVQLVPGPPLLRLQERGLLLGLSLGAYLAAALALPVARHAAYSPGQSALSFDRLGDAALAASVGGLTSTFLATWLGPLLYADPRASRRQGFVASGCAAGVEALVMAGLTSMICLRPEGFSVPCVAAVVSASITLSLLVVEPAVTTFRHFVLGVRAIRVATCGNGGLLRSAQIAANWHTERLLSFDRVGIDMDVLLQTLPQRASEATSGELASQTQLYRVVVSNGAEAMDSLELLATEGDSCTPAVSVGAAPLVAGPGYQTRSGQQQQLAGQTALAAVYMIK</sequence>
<dbReference type="Proteomes" id="UP000054408">
    <property type="component" value="Unassembled WGS sequence"/>
</dbReference>
<dbReference type="EMBL" id="GL349458">
    <property type="protein sequence ID" value="KNC49940.1"/>
    <property type="molecule type" value="Genomic_DNA"/>
</dbReference>
<dbReference type="InterPro" id="IPR011050">
    <property type="entry name" value="Pectin_lyase_fold/virulence"/>
</dbReference>
<dbReference type="SMART" id="SM00710">
    <property type="entry name" value="PbH1"/>
    <property type="match status" value="8"/>
</dbReference>
<organism evidence="3 4">
    <name type="scientific">Thecamonas trahens ATCC 50062</name>
    <dbReference type="NCBI Taxonomy" id="461836"/>
    <lineage>
        <taxon>Eukaryota</taxon>
        <taxon>Apusozoa</taxon>
        <taxon>Apusomonadida</taxon>
        <taxon>Apusomonadidae</taxon>
        <taxon>Thecamonas</taxon>
    </lineage>
</organism>
<name>A0A0L0DCH8_THETB</name>
<dbReference type="PANTHER" id="PTHR11319:SF35">
    <property type="entry name" value="OUTER MEMBRANE PROTEIN PMPC-RELATED"/>
    <property type="match status" value="1"/>
</dbReference>
<proteinExistence type="predicted"/>
<dbReference type="AlphaFoldDB" id="A0A0L0DCH8"/>
<gene>
    <name evidence="3" type="ORF">AMSG_06248</name>
</gene>
<feature type="transmembrane region" description="Helical" evidence="1">
    <location>
        <begin position="1047"/>
        <end position="1068"/>
    </location>
</feature>
<evidence type="ECO:0000313" key="4">
    <source>
        <dbReference type="Proteomes" id="UP000054408"/>
    </source>
</evidence>
<feature type="transmembrane region" description="Helical" evidence="1">
    <location>
        <begin position="1075"/>
        <end position="1095"/>
    </location>
</feature>
<keyword evidence="1" id="KW-0472">Membrane</keyword>
<evidence type="ECO:0000313" key="3">
    <source>
        <dbReference type="EMBL" id="KNC49940.1"/>
    </source>
</evidence>